<feature type="signal peptide" evidence="1">
    <location>
        <begin position="1"/>
        <end position="24"/>
    </location>
</feature>
<dbReference type="Proteomes" id="UP001595817">
    <property type="component" value="Unassembled WGS sequence"/>
</dbReference>
<gene>
    <name evidence="3" type="ORF">ACFOZY_09175</name>
</gene>
<name>A0ABV8X3T0_9LACT</name>
<sequence>MKKSKTLITAALSLSLLFPAAASAKEFSDVPTNHWAYPSIDRLSDLGIINGYKNGTYQPNLVLTRAQAAKILGGTLDYKSDPSFTPNFTDVPKDHYAYEEIKELTQHGVFSNVSKFNPDSPLTRAQMSKIIVEGMNIKIDNNDEVHFKDVPKGDWHPYITTLAEVKISHGVKPGYFGPYQNVTRAQMAAFTDRALDFHLGVKNGSIKYDPTQERYVDHSTITASIADTSADLVNKERAKAGLSALTMDTELSRLATLKAEDMVKNDYFDHTSPTYGSPFEMAKQFDYSYRSFGENIAYGYSTPDAVVEGWMNSPGHKANILHKEYNRIGSGAVKDSNGRIYWVHMFAEK</sequence>
<accession>A0ABV8X3T0</accession>
<evidence type="ECO:0000313" key="4">
    <source>
        <dbReference type="Proteomes" id="UP001595817"/>
    </source>
</evidence>
<evidence type="ECO:0000256" key="1">
    <source>
        <dbReference type="SAM" id="SignalP"/>
    </source>
</evidence>
<keyword evidence="4" id="KW-1185">Reference proteome</keyword>
<evidence type="ECO:0000313" key="3">
    <source>
        <dbReference type="EMBL" id="MFC4410582.1"/>
    </source>
</evidence>
<organism evidence="3 4">
    <name type="scientific">Chungangia koreensis</name>
    <dbReference type="NCBI Taxonomy" id="752657"/>
    <lineage>
        <taxon>Bacteria</taxon>
        <taxon>Bacillati</taxon>
        <taxon>Bacillota</taxon>
        <taxon>Bacilli</taxon>
        <taxon>Lactobacillales</taxon>
        <taxon>Chungangia</taxon>
    </lineage>
</organism>
<dbReference type="Gene3D" id="3.40.33.10">
    <property type="entry name" value="CAP"/>
    <property type="match status" value="1"/>
</dbReference>
<dbReference type="EMBL" id="JBHSEC010000019">
    <property type="protein sequence ID" value="MFC4410582.1"/>
    <property type="molecule type" value="Genomic_DNA"/>
</dbReference>
<reference evidence="4" key="1">
    <citation type="journal article" date="2019" name="Int. J. Syst. Evol. Microbiol.">
        <title>The Global Catalogue of Microorganisms (GCM) 10K type strain sequencing project: providing services to taxonomists for standard genome sequencing and annotation.</title>
        <authorList>
            <consortium name="The Broad Institute Genomics Platform"/>
            <consortium name="The Broad Institute Genome Sequencing Center for Infectious Disease"/>
            <person name="Wu L."/>
            <person name="Ma J."/>
        </authorList>
    </citation>
    <scope>NUCLEOTIDE SEQUENCE [LARGE SCALE GENOMIC DNA]</scope>
    <source>
        <strain evidence="4">CCUG 59778</strain>
    </source>
</reference>
<comment type="caution">
    <text evidence="3">The sequence shown here is derived from an EMBL/GenBank/DDBJ whole genome shotgun (WGS) entry which is preliminary data.</text>
</comment>
<feature type="chain" id="PRO_5046831416" evidence="1">
    <location>
        <begin position="25"/>
        <end position="349"/>
    </location>
</feature>
<dbReference type="Pfam" id="PF00188">
    <property type="entry name" value="CAP"/>
    <property type="match status" value="1"/>
</dbReference>
<dbReference type="CDD" id="cd05379">
    <property type="entry name" value="CAP_bacterial"/>
    <property type="match status" value="1"/>
</dbReference>
<dbReference type="PROSITE" id="PS51272">
    <property type="entry name" value="SLH"/>
    <property type="match status" value="3"/>
</dbReference>
<protein>
    <submittedName>
        <fullName evidence="3">S-layer homology domain-containing protein</fullName>
    </submittedName>
</protein>
<feature type="domain" description="SLH" evidence="2">
    <location>
        <begin position="87"/>
        <end position="145"/>
    </location>
</feature>
<feature type="domain" description="SLH" evidence="2">
    <location>
        <begin position="147"/>
        <end position="205"/>
    </location>
</feature>
<evidence type="ECO:0000259" key="2">
    <source>
        <dbReference type="PROSITE" id="PS51272"/>
    </source>
</evidence>
<dbReference type="InterPro" id="IPR001119">
    <property type="entry name" value="SLH_dom"/>
</dbReference>
<dbReference type="Pfam" id="PF00395">
    <property type="entry name" value="SLH"/>
    <property type="match status" value="3"/>
</dbReference>
<dbReference type="SUPFAM" id="SSF55797">
    <property type="entry name" value="PR-1-like"/>
    <property type="match status" value="1"/>
</dbReference>
<dbReference type="PANTHER" id="PTHR31157:SF1">
    <property type="entry name" value="SCP DOMAIN-CONTAINING PROTEIN"/>
    <property type="match status" value="1"/>
</dbReference>
<keyword evidence="1" id="KW-0732">Signal</keyword>
<proteinExistence type="predicted"/>
<dbReference type="RefSeq" id="WP_378154588.1">
    <property type="nucleotide sequence ID" value="NZ_JBHSEC010000019.1"/>
</dbReference>
<dbReference type="InterPro" id="IPR014044">
    <property type="entry name" value="CAP_dom"/>
</dbReference>
<dbReference type="PANTHER" id="PTHR31157">
    <property type="entry name" value="SCP DOMAIN-CONTAINING PROTEIN"/>
    <property type="match status" value="1"/>
</dbReference>
<dbReference type="InterPro" id="IPR035940">
    <property type="entry name" value="CAP_sf"/>
</dbReference>
<feature type="domain" description="SLH" evidence="2">
    <location>
        <begin position="23"/>
        <end position="86"/>
    </location>
</feature>